<accession>A0A6N7L5X5</accession>
<dbReference type="Pfam" id="PF08401">
    <property type="entry name" value="ArdcN"/>
    <property type="match status" value="1"/>
</dbReference>
<comment type="caution">
    <text evidence="3">The sequence shown here is derived from an EMBL/GenBank/DDBJ whole genome shotgun (WGS) entry which is preliminary data.</text>
</comment>
<dbReference type="Proteomes" id="UP000450000">
    <property type="component" value="Unassembled WGS sequence"/>
</dbReference>
<feature type="compositionally biased region" description="Basic and acidic residues" evidence="1">
    <location>
        <begin position="113"/>
        <end position="126"/>
    </location>
</feature>
<feature type="region of interest" description="Disordered" evidence="1">
    <location>
        <begin position="1"/>
        <end position="25"/>
    </location>
</feature>
<name>A0A6N7L5X5_9ACTN</name>
<evidence type="ECO:0000313" key="3">
    <source>
        <dbReference type="EMBL" id="MQS17473.1"/>
    </source>
</evidence>
<reference evidence="3 4" key="1">
    <citation type="submission" date="2019-09" db="EMBL/GenBank/DDBJ databases">
        <title>Genome Sequences of Streptomyces kaniharaensis ATCC 21070.</title>
        <authorList>
            <person name="Zhu W."/>
            <person name="De Crecy-Lagard V."/>
            <person name="Richards N.G."/>
        </authorList>
    </citation>
    <scope>NUCLEOTIDE SEQUENCE [LARGE SCALE GENOMIC DNA]</scope>
    <source>
        <strain evidence="3 4">SF-557</strain>
    </source>
</reference>
<proteinExistence type="predicted"/>
<protein>
    <submittedName>
        <fullName evidence="3">ImmA/IrrE family metallo-endopeptidase</fullName>
    </submittedName>
</protein>
<dbReference type="Gene3D" id="1.10.10.2910">
    <property type="match status" value="1"/>
</dbReference>
<dbReference type="AlphaFoldDB" id="A0A6N7L5X5"/>
<gene>
    <name evidence="3" type="ORF">F7Q99_36140</name>
</gene>
<feature type="compositionally biased region" description="Basic residues" evidence="1">
    <location>
        <begin position="1"/>
        <end position="13"/>
    </location>
</feature>
<dbReference type="RefSeq" id="WP_153470465.1">
    <property type="nucleotide sequence ID" value="NZ_WBOF01000005.1"/>
</dbReference>
<keyword evidence="4" id="KW-1185">Reference proteome</keyword>
<dbReference type="InterPro" id="IPR013610">
    <property type="entry name" value="ArdC_N"/>
</dbReference>
<evidence type="ECO:0000256" key="1">
    <source>
        <dbReference type="SAM" id="MobiDB-lite"/>
    </source>
</evidence>
<feature type="domain" description="N-terminal" evidence="2">
    <location>
        <begin position="24"/>
        <end position="128"/>
    </location>
</feature>
<feature type="region of interest" description="Disordered" evidence="1">
    <location>
        <begin position="104"/>
        <end position="145"/>
    </location>
</feature>
<dbReference type="OrthoDB" id="7605626at2"/>
<sequence length="347" mass="38398">MTTRTSSRRRSKPSKSTTGPATEQERMAEALHEQLTETVMELVNSEGWTAMLDKLRGLSTTSMFRYSFRNVMLILMQCPQASLVCGPREWEALGRSVAEGQQPLRIWAPSTSRRKDADAHADHQEPAEQEPATEEATADRAERPARRAPRFTLVRVFDVSQTVPVWQEGPLYTITPALSVRRFGADTPGEAPAEMRQDLEAYAAQLGYQVETGETGTSRGWVDPDSRTVMISDRVTNAQAAVTLAHELAGHVGCGHLESDPDEYRHHRGRMETEAESVAYMVAARYGVDSAVKSASYIGEWAGGSPKKVRKTLMETGEAVRKAFRAYVESVEGAEEPRTEVRELAAV</sequence>
<organism evidence="3 4">
    <name type="scientific">Streptomyces kaniharaensis</name>
    <dbReference type="NCBI Taxonomy" id="212423"/>
    <lineage>
        <taxon>Bacteria</taxon>
        <taxon>Bacillati</taxon>
        <taxon>Actinomycetota</taxon>
        <taxon>Actinomycetes</taxon>
        <taxon>Kitasatosporales</taxon>
        <taxon>Streptomycetaceae</taxon>
        <taxon>Streptomyces</taxon>
    </lineage>
</organism>
<dbReference type="EMBL" id="WBOF01000005">
    <property type="protein sequence ID" value="MQS17473.1"/>
    <property type="molecule type" value="Genomic_DNA"/>
</dbReference>
<dbReference type="GO" id="GO:0003697">
    <property type="term" value="F:single-stranded DNA binding"/>
    <property type="evidence" value="ECO:0007669"/>
    <property type="project" value="InterPro"/>
</dbReference>
<evidence type="ECO:0000259" key="2">
    <source>
        <dbReference type="Pfam" id="PF08401"/>
    </source>
</evidence>
<evidence type="ECO:0000313" key="4">
    <source>
        <dbReference type="Proteomes" id="UP000450000"/>
    </source>
</evidence>